<protein>
    <submittedName>
        <fullName evidence="7">Sodium-coupled neutral amino acid transporter 6</fullName>
    </submittedName>
</protein>
<organism evidence="7 8">
    <name type="scientific">Holothuria leucospilota</name>
    <name type="common">Black long sea cucumber</name>
    <name type="synonym">Mertensiothuria leucospilota</name>
    <dbReference type="NCBI Taxonomy" id="206669"/>
    <lineage>
        <taxon>Eukaryota</taxon>
        <taxon>Metazoa</taxon>
        <taxon>Echinodermata</taxon>
        <taxon>Eleutherozoa</taxon>
        <taxon>Echinozoa</taxon>
        <taxon>Holothuroidea</taxon>
        <taxon>Aspidochirotacea</taxon>
        <taxon>Aspidochirotida</taxon>
        <taxon>Holothuriidae</taxon>
        <taxon>Holothuria</taxon>
    </lineage>
</organism>
<comment type="caution">
    <text evidence="7">The sequence shown here is derived from an EMBL/GenBank/DDBJ whole genome shotgun (WGS) entry which is preliminary data.</text>
</comment>
<comment type="subcellular location">
    <subcellularLocation>
        <location evidence="1">Membrane</location>
        <topology evidence="1">Multi-pass membrane protein</topology>
    </subcellularLocation>
</comment>
<dbReference type="EMBL" id="JAIZAY010000005">
    <property type="protein sequence ID" value="KAJ8041141.1"/>
    <property type="molecule type" value="Genomic_DNA"/>
</dbReference>
<feature type="transmembrane region" description="Helical" evidence="5">
    <location>
        <begin position="313"/>
        <end position="336"/>
    </location>
</feature>
<evidence type="ECO:0000313" key="8">
    <source>
        <dbReference type="Proteomes" id="UP001152320"/>
    </source>
</evidence>
<keyword evidence="2 5" id="KW-0812">Transmembrane</keyword>
<gene>
    <name evidence="7" type="ORF">HOLleu_11876</name>
</gene>
<feature type="transmembrane region" description="Helical" evidence="5">
    <location>
        <begin position="166"/>
        <end position="187"/>
    </location>
</feature>
<dbReference type="PANTHER" id="PTHR22950:SF652">
    <property type="entry name" value="TRANSMEMBRANE AMINO ACID TRANSPORTER FAMILY PROTEIN"/>
    <property type="match status" value="1"/>
</dbReference>
<evidence type="ECO:0000256" key="5">
    <source>
        <dbReference type="SAM" id="Phobius"/>
    </source>
</evidence>
<feature type="transmembrane region" description="Helical" evidence="5">
    <location>
        <begin position="370"/>
        <end position="389"/>
    </location>
</feature>
<evidence type="ECO:0000256" key="2">
    <source>
        <dbReference type="ARBA" id="ARBA00022692"/>
    </source>
</evidence>
<evidence type="ECO:0000256" key="3">
    <source>
        <dbReference type="ARBA" id="ARBA00022989"/>
    </source>
</evidence>
<feature type="transmembrane region" description="Helical" evidence="5">
    <location>
        <begin position="125"/>
        <end position="146"/>
    </location>
</feature>
<feature type="transmembrane region" description="Helical" evidence="5">
    <location>
        <begin position="87"/>
        <end position="105"/>
    </location>
</feature>
<dbReference type="OrthoDB" id="438545at2759"/>
<feature type="transmembrane region" description="Helical" evidence="5">
    <location>
        <begin position="199"/>
        <end position="218"/>
    </location>
</feature>
<dbReference type="InterPro" id="IPR013057">
    <property type="entry name" value="AA_transpt_TM"/>
</dbReference>
<feature type="transmembrane region" description="Helical" evidence="5">
    <location>
        <begin position="395"/>
        <end position="413"/>
    </location>
</feature>
<dbReference type="GO" id="GO:0016020">
    <property type="term" value="C:membrane"/>
    <property type="evidence" value="ECO:0007669"/>
    <property type="project" value="UniProtKB-SubCell"/>
</dbReference>
<evidence type="ECO:0000256" key="1">
    <source>
        <dbReference type="ARBA" id="ARBA00004141"/>
    </source>
</evidence>
<keyword evidence="4 5" id="KW-0472">Membrane</keyword>
<reference evidence="7" key="1">
    <citation type="submission" date="2021-10" db="EMBL/GenBank/DDBJ databases">
        <title>Tropical sea cucumber genome reveals ecological adaptation and Cuvierian tubules defense mechanism.</title>
        <authorList>
            <person name="Chen T."/>
        </authorList>
    </citation>
    <scope>NUCLEOTIDE SEQUENCE</scope>
    <source>
        <strain evidence="7">Nanhai2018</strain>
        <tissue evidence="7">Muscle</tissue>
    </source>
</reference>
<dbReference type="Pfam" id="PF01490">
    <property type="entry name" value="Aa_trans"/>
    <property type="match status" value="1"/>
</dbReference>
<keyword evidence="8" id="KW-1185">Reference proteome</keyword>
<proteinExistence type="predicted"/>
<feature type="transmembrane region" description="Helical" evidence="5">
    <location>
        <begin position="425"/>
        <end position="445"/>
    </location>
</feature>
<accession>A0A9Q1C9D1</accession>
<feature type="transmembrane region" description="Helical" evidence="5">
    <location>
        <begin position="272"/>
        <end position="293"/>
    </location>
</feature>
<feature type="transmembrane region" description="Helical" evidence="5">
    <location>
        <begin position="238"/>
        <end position="260"/>
    </location>
</feature>
<dbReference type="Proteomes" id="UP001152320">
    <property type="component" value="Chromosome 5"/>
</dbReference>
<dbReference type="AlphaFoldDB" id="A0A9Q1C9D1"/>
<feature type="domain" description="Amino acid transporter transmembrane" evidence="6">
    <location>
        <begin position="48"/>
        <end position="449"/>
    </location>
</feature>
<feature type="transmembrane region" description="Helical" evidence="5">
    <location>
        <begin position="54"/>
        <end position="75"/>
    </location>
</feature>
<evidence type="ECO:0000259" key="6">
    <source>
        <dbReference type="Pfam" id="PF01490"/>
    </source>
</evidence>
<name>A0A9Q1C9D1_HOLLE</name>
<dbReference type="GO" id="GO:0015179">
    <property type="term" value="F:L-amino acid transmembrane transporter activity"/>
    <property type="evidence" value="ECO:0007669"/>
    <property type="project" value="TreeGrafter"/>
</dbReference>
<evidence type="ECO:0000313" key="7">
    <source>
        <dbReference type="EMBL" id="KAJ8041141.1"/>
    </source>
</evidence>
<keyword evidence="3 5" id="KW-1133">Transmembrane helix</keyword>
<sequence>MMGSLNADSYSENENFLNSSTDYNSSEENVSLLGTISSRPYPQPEEGRTSFPGAVFIVVNACIGAGLLNFPAAYASAGLRGYTSNEVMLVFIICSLLVLALCADIKRSSTYQDVVSSMCGPRGRVFCEVCIILYCFGACITFLIVIGDQMEKIVQSMDHSTNHSTIFAKRKFTISLLGILILYPLCLPKRVDFLKYPSSVGVFASLYVCVVVVINFFIRKDKSDFNPSFDGNFSWTSVFAAIPTICFGFQCHLSSVPVYGSLRNRSIRNFSGIVLTASGISSLAYILAGVFGYLTFGYNVCPDILQTYSAKNIYVTVARVMILINMLTTYPVLHYCGRLAVETMYKSIKDMEDDDDDPYERRRRFIETTVWFSLSLILAIFLPNIHVVISPIGGLAAVFIFVFPGLCFLQFIFKHSATSERKRQYLTAMSLVFIAIGAFIFGSSVTQSVMEDAHLVPPLTTCHAPN</sequence>
<dbReference type="PANTHER" id="PTHR22950">
    <property type="entry name" value="AMINO ACID TRANSPORTER"/>
    <property type="match status" value="1"/>
</dbReference>
<evidence type="ECO:0000256" key="4">
    <source>
        <dbReference type="ARBA" id="ARBA00023136"/>
    </source>
</evidence>